<protein>
    <submittedName>
        <fullName evidence="1">Uncharacterized protein</fullName>
    </submittedName>
</protein>
<name>A0A7D4NQU7_9GAMM</name>
<dbReference type="EMBL" id="CP054020">
    <property type="protein sequence ID" value="QKI89037.1"/>
    <property type="molecule type" value="Genomic_DNA"/>
</dbReference>
<dbReference type="KEGG" id="txa:HQN79_05355"/>
<keyword evidence="2" id="KW-1185">Reference proteome</keyword>
<dbReference type="AlphaFoldDB" id="A0A7D4NQU7"/>
<gene>
    <name evidence="1" type="ORF">HQN79_05355</name>
</gene>
<organism evidence="1 2">
    <name type="scientific">Thiomicrorhabdus xiamenensis</name>
    <dbReference type="NCBI Taxonomy" id="2739063"/>
    <lineage>
        <taxon>Bacteria</taxon>
        <taxon>Pseudomonadati</taxon>
        <taxon>Pseudomonadota</taxon>
        <taxon>Gammaproteobacteria</taxon>
        <taxon>Thiotrichales</taxon>
        <taxon>Piscirickettsiaceae</taxon>
        <taxon>Thiomicrorhabdus</taxon>
    </lineage>
</organism>
<reference evidence="1 2" key="1">
    <citation type="submission" date="2020-05" db="EMBL/GenBank/DDBJ databases">
        <title>Thiomicrorhabdus sediminis sp.nov. and Thiomicrorhabdus xiamenensis sp.nov., novel sulfur-oxidizing bacteria isolated from coastal sediment.</title>
        <authorList>
            <person name="Liu X."/>
        </authorList>
    </citation>
    <scope>NUCLEOTIDE SEQUENCE [LARGE SCALE GENOMIC DNA]</scope>
    <source>
        <strain evidence="1 2">G2</strain>
    </source>
</reference>
<dbReference type="Proteomes" id="UP000504724">
    <property type="component" value="Chromosome"/>
</dbReference>
<evidence type="ECO:0000313" key="2">
    <source>
        <dbReference type="Proteomes" id="UP000504724"/>
    </source>
</evidence>
<proteinExistence type="predicted"/>
<dbReference type="RefSeq" id="WP_173284793.1">
    <property type="nucleotide sequence ID" value="NZ_CP054020.1"/>
</dbReference>
<accession>A0A7D4NQU7</accession>
<sequence length="188" mass="21457">MAVLVEGYSIIINKKEALQNTQVQEALQSVGAELYPGAVCADQDLLRIGFLKLDEMQAFWKQLLQAGMKERIEVNGEEQAGDMVMLTQYGELEVLCPWLTVTFQKTKDNLLVCMASLKGSAAAQKAAFPKGWTADQSILRQFHDDRMHYMEENYDRIGEESTFYRFREKGGDKVVKLLKLYYSEPEQL</sequence>
<evidence type="ECO:0000313" key="1">
    <source>
        <dbReference type="EMBL" id="QKI89037.1"/>
    </source>
</evidence>